<gene>
    <name evidence="1" type="ORF">B4135_1011</name>
</gene>
<evidence type="ECO:0000313" key="1">
    <source>
        <dbReference type="EMBL" id="KYD22990.1"/>
    </source>
</evidence>
<accession>A0A150MEL9</accession>
<dbReference type="Proteomes" id="UP000075683">
    <property type="component" value="Unassembled WGS sequence"/>
</dbReference>
<dbReference type="STRING" id="301148.B4135_1011"/>
<name>A0A150MEL9_9BACI</name>
<comment type="caution">
    <text evidence="1">The sequence shown here is derived from an EMBL/GenBank/DDBJ whole genome shotgun (WGS) entry which is preliminary data.</text>
</comment>
<proteinExistence type="predicted"/>
<organism evidence="1 2">
    <name type="scientific">Caldibacillus debilis</name>
    <dbReference type="NCBI Taxonomy" id="301148"/>
    <lineage>
        <taxon>Bacteria</taxon>
        <taxon>Bacillati</taxon>
        <taxon>Bacillota</taxon>
        <taxon>Bacilli</taxon>
        <taxon>Bacillales</taxon>
        <taxon>Bacillaceae</taxon>
        <taxon>Caldibacillus</taxon>
    </lineage>
</organism>
<protein>
    <submittedName>
        <fullName evidence="1">Uncharacterized protein</fullName>
    </submittedName>
</protein>
<dbReference type="AlphaFoldDB" id="A0A150MEL9"/>
<reference evidence="1 2" key="1">
    <citation type="submission" date="2016-01" db="EMBL/GenBank/DDBJ databases">
        <title>Draft Genome Sequences of Seven Thermophilic Sporeformers Isolated from Foods.</title>
        <authorList>
            <person name="Berendsen E.M."/>
            <person name="Wells-Bennik M.H."/>
            <person name="Krawcyk A.O."/>
            <person name="De Jong A."/>
            <person name="Holsappel S."/>
            <person name="Eijlander R.T."/>
            <person name="Kuipers O.P."/>
        </authorList>
    </citation>
    <scope>NUCLEOTIDE SEQUENCE [LARGE SCALE GENOMIC DNA]</scope>
    <source>
        <strain evidence="1 2">B4135</strain>
    </source>
</reference>
<evidence type="ECO:0000313" key="2">
    <source>
        <dbReference type="Proteomes" id="UP000075683"/>
    </source>
</evidence>
<sequence>MRREIHKGKTLLALHFAIGEFFLFDQSTYVCLTTLLF</sequence>
<dbReference type="EMBL" id="LQYT01000004">
    <property type="protein sequence ID" value="KYD22990.1"/>
    <property type="molecule type" value="Genomic_DNA"/>
</dbReference>